<gene>
    <name evidence="1" type="ordered locus">Cyan7425_2645</name>
</gene>
<sequence>MGVLALGDREDAHVLEVAIAGRANLLSTANFKFVVERVAIAIGGMKTR</sequence>
<dbReference type="KEGG" id="cyn:Cyan7425_2645"/>
<protein>
    <recommendedName>
        <fullName evidence="2">PIN domain-containing protein</fullName>
    </recommendedName>
</protein>
<evidence type="ECO:0008006" key="2">
    <source>
        <dbReference type="Google" id="ProtNLM"/>
    </source>
</evidence>
<proteinExistence type="predicted"/>
<dbReference type="HOGENOM" id="CLU_3151911_0_0_3"/>
<dbReference type="AlphaFoldDB" id="B8HJP5"/>
<organism evidence="1">
    <name type="scientific">Cyanothece sp. (strain PCC 7425 / ATCC 29141)</name>
    <dbReference type="NCBI Taxonomy" id="395961"/>
    <lineage>
        <taxon>Bacteria</taxon>
        <taxon>Bacillati</taxon>
        <taxon>Cyanobacteriota</taxon>
        <taxon>Cyanophyceae</taxon>
        <taxon>Gomontiellales</taxon>
        <taxon>Cyanothecaceae</taxon>
        <taxon>Cyanothece</taxon>
    </lineage>
</organism>
<name>B8HJP5_CYAP4</name>
<evidence type="ECO:0000313" key="1">
    <source>
        <dbReference type="EMBL" id="ACL44998.1"/>
    </source>
</evidence>
<reference evidence="1" key="1">
    <citation type="submission" date="2009-01" db="EMBL/GenBank/DDBJ databases">
        <title>Complete sequence of chromosome Cyanothece sp. PCC 7425.</title>
        <authorList>
            <consortium name="US DOE Joint Genome Institute"/>
            <person name="Lucas S."/>
            <person name="Copeland A."/>
            <person name="Lapidus A."/>
            <person name="Glavina del Rio T."/>
            <person name="Dalin E."/>
            <person name="Tice H."/>
            <person name="Bruce D."/>
            <person name="Goodwin L."/>
            <person name="Pitluck S."/>
            <person name="Sims D."/>
            <person name="Meineke L."/>
            <person name="Brettin T."/>
            <person name="Detter J.C."/>
            <person name="Han C."/>
            <person name="Larimer F."/>
            <person name="Land M."/>
            <person name="Hauser L."/>
            <person name="Kyrpides N."/>
            <person name="Ovchinnikova G."/>
            <person name="Liberton M."/>
            <person name="Stoeckel J."/>
            <person name="Banerjee A."/>
            <person name="Singh A."/>
            <person name="Page L."/>
            <person name="Sato H."/>
            <person name="Zhao L."/>
            <person name="Sherman L."/>
            <person name="Pakrasi H."/>
            <person name="Richardson P."/>
        </authorList>
    </citation>
    <scope>NUCLEOTIDE SEQUENCE</scope>
    <source>
        <strain evidence="1">PCC 7425</strain>
    </source>
</reference>
<dbReference type="EMBL" id="CP001344">
    <property type="protein sequence ID" value="ACL44998.1"/>
    <property type="molecule type" value="Genomic_DNA"/>
</dbReference>
<accession>B8HJP5</accession>